<keyword evidence="1" id="KW-0812">Transmembrane</keyword>
<sequence>MATKPTMNMPEILVFAKPLVIGFIVAEIWRVAFYLGANFAPILSDVPPLIMTGGILFIVLLCLTYGYKRGAHTSTIRVSKSFRLDLLLAIGMGIWINVMVSPWLAKPHEALKNADPYWAPAILLLLCTMLISPLIQDFRARSKKTPRHQYFISDEAIGNKSEDLLASKTQAELFAKTVLDSGTHPGLIFGVDGPWGVGKTSFINLAEHFWREAEDKVIVCRFEPLRYASEPDLTDRLIRDLSSSIQRKVFAPEFRPAASRYSRLIKGKADFSFLGFKLSLQPTQETVDELLDDIDEVLKRIGRRVIIVIDDLDRLDAIAVNNVLFATRQTFNLSQATYILCYDTEELVGSQGVRARDFLEKFVTVKLSLFVDSSSIRDFLRKDWQKKENQLSTIPSDTIVKLSEILNELADIMDGALAAEYLPLVGNMRKLKRFVNAMLLMQIEKSALGQTDFSKQDLINLMLLHLHYPGLFRRIYAEETQGRCGVFSVRQDYEARSFKNHEELTELIAEQTKTAGFLLKQLFDVKTLNLGNSSSINEEVTSSRACFNRTNLRNLDKYLNLIVRFVTPMPQDTFALYQKAVEKVSNGSSIESILSSSDFNLGHGEYVHDEFWRVLVNNSQNFSHGAAEDAIDSLVKHLPLYSMIDLYDRGLRNRSIYSLLILLDRSGWGRKLGRRPQNTPENIVEIAQRIFGEGLFKGKGLIHRLATSDRGVLGWHDLMMFRLHCSADRQGQLYNLQSALIIDIDSHAKTTGLVSELSLMGMRKLSQEVFALFKKTYIDPKHNFFTEADNVPDNIFLGENGTLREQASSNEDQTGKNSISLGQRISMTRSGIKTFVIYQLSNSLPPHGSGVGCGYYDESGSTDRGIIAKLMNDYVFKVCFSPKFDENNIFHFLDYCLSNLSHSFFIGEGDKGYIATKNSLAGGLDPKEMGQYWNANKEQILKQSLQNEDRLVVTLNYIASYSEDLEGVFNVLDELAKEETSDVT</sequence>
<comment type="caution">
    <text evidence="3">The sequence shown here is derived from an EMBL/GenBank/DDBJ whole genome shotgun (WGS) entry which is preliminary data.</text>
</comment>
<gene>
    <name evidence="3" type="ORF">MLE19_13470</name>
</gene>
<name>A0ABS9S8A7_9GAMM</name>
<organism evidence="3 4">
    <name type="scientific">Vreelandella neptunia</name>
    <dbReference type="NCBI Taxonomy" id="115551"/>
    <lineage>
        <taxon>Bacteria</taxon>
        <taxon>Pseudomonadati</taxon>
        <taxon>Pseudomonadota</taxon>
        <taxon>Gammaproteobacteria</taxon>
        <taxon>Oceanospirillales</taxon>
        <taxon>Halomonadaceae</taxon>
        <taxon>Vreelandella</taxon>
    </lineage>
</organism>
<feature type="transmembrane region" description="Helical" evidence="1">
    <location>
        <begin position="12"/>
        <end position="37"/>
    </location>
</feature>
<dbReference type="Proteomes" id="UP001320609">
    <property type="component" value="Unassembled WGS sequence"/>
</dbReference>
<evidence type="ECO:0000256" key="1">
    <source>
        <dbReference type="SAM" id="Phobius"/>
    </source>
</evidence>
<evidence type="ECO:0000313" key="3">
    <source>
        <dbReference type="EMBL" id="MCH4812346.1"/>
    </source>
</evidence>
<feature type="domain" description="KAP NTPase" evidence="2">
    <location>
        <begin position="169"/>
        <end position="440"/>
    </location>
</feature>
<keyword evidence="1" id="KW-1133">Transmembrane helix</keyword>
<feature type="transmembrane region" description="Helical" evidence="1">
    <location>
        <begin position="49"/>
        <end position="66"/>
    </location>
</feature>
<dbReference type="RefSeq" id="WP_240718672.1">
    <property type="nucleotide sequence ID" value="NZ_JAKVTW010000009.1"/>
</dbReference>
<keyword evidence="1" id="KW-0472">Membrane</keyword>
<dbReference type="Pfam" id="PF07693">
    <property type="entry name" value="KAP_NTPase"/>
    <property type="match status" value="1"/>
</dbReference>
<proteinExistence type="predicted"/>
<dbReference type="InterPro" id="IPR027417">
    <property type="entry name" value="P-loop_NTPase"/>
</dbReference>
<evidence type="ECO:0000259" key="2">
    <source>
        <dbReference type="Pfam" id="PF07693"/>
    </source>
</evidence>
<feature type="transmembrane region" description="Helical" evidence="1">
    <location>
        <begin position="86"/>
        <end position="105"/>
    </location>
</feature>
<evidence type="ECO:0000313" key="4">
    <source>
        <dbReference type="Proteomes" id="UP001320609"/>
    </source>
</evidence>
<reference evidence="3 4" key="1">
    <citation type="submission" date="2022-03" db="EMBL/GenBank/DDBJ databases">
        <title>Genomic signatures underlying metal tolerance in selected Arctic bacterial isolates.</title>
        <authorList>
            <person name="Thomas F.A."/>
            <person name="Venkatachalam S."/>
            <person name="Krishnan K.P."/>
        </authorList>
    </citation>
    <scope>NUCLEOTIDE SEQUENCE [LARGE SCALE GENOMIC DNA]</scope>
    <source>
        <strain evidence="3 4">HM116</strain>
    </source>
</reference>
<protein>
    <submittedName>
        <fullName evidence="3">KAP family NTPase</fullName>
    </submittedName>
</protein>
<dbReference type="EMBL" id="JAKVTW010000009">
    <property type="protein sequence ID" value="MCH4812346.1"/>
    <property type="molecule type" value="Genomic_DNA"/>
</dbReference>
<dbReference type="SUPFAM" id="SSF52540">
    <property type="entry name" value="P-loop containing nucleoside triphosphate hydrolases"/>
    <property type="match status" value="1"/>
</dbReference>
<keyword evidence="4" id="KW-1185">Reference proteome</keyword>
<dbReference type="Gene3D" id="3.40.50.300">
    <property type="entry name" value="P-loop containing nucleotide triphosphate hydrolases"/>
    <property type="match status" value="1"/>
</dbReference>
<accession>A0ABS9S8A7</accession>
<dbReference type="InterPro" id="IPR011646">
    <property type="entry name" value="KAP_P-loop"/>
</dbReference>